<proteinExistence type="predicted"/>
<evidence type="ECO:0000313" key="1">
    <source>
        <dbReference type="EMBL" id="PHT36573.1"/>
    </source>
</evidence>
<dbReference type="EMBL" id="MLFT02000010">
    <property type="protein sequence ID" value="PHT36573.1"/>
    <property type="molecule type" value="Genomic_DNA"/>
</dbReference>
<accession>A0A2G2VUF2</accession>
<name>A0A2G2VUF2_CAPBA</name>
<reference evidence="2" key="2">
    <citation type="journal article" date="2017" name="J. Anim. Genet.">
        <title>Multiple reference genome sequences of hot pepper reveal the massive evolution of plant disease resistance genes by retroduplication.</title>
        <authorList>
            <person name="Kim S."/>
            <person name="Park J."/>
            <person name="Yeom S.-I."/>
            <person name="Kim Y.-M."/>
            <person name="Seo E."/>
            <person name="Kim K.-T."/>
            <person name="Kim M.-S."/>
            <person name="Lee J.M."/>
            <person name="Cheong K."/>
            <person name="Shin H.-S."/>
            <person name="Kim S.-B."/>
            <person name="Han K."/>
            <person name="Lee J."/>
            <person name="Park M."/>
            <person name="Lee H.-A."/>
            <person name="Lee H.-Y."/>
            <person name="Lee Y."/>
            <person name="Oh S."/>
            <person name="Lee J.H."/>
            <person name="Choi E."/>
            <person name="Choi E."/>
            <person name="Lee S.E."/>
            <person name="Jeon J."/>
            <person name="Kim H."/>
            <person name="Choi G."/>
            <person name="Song H."/>
            <person name="Lee J."/>
            <person name="Lee S.-C."/>
            <person name="Kwon J.-K."/>
            <person name="Lee H.-Y."/>
            <person name="Koo N."/>
            <person name="Hong Y."/>
            <person name="Kim R.W."/>
            <person name="Kang W.-H."/>
            <person name="Huh J.H."/>
            <person name="Kang B.-C."/>
            <person name="Yang T.-J."/>
            <person name="Lee Y.-H."/>
            <person name="Bennetzen J.L."/>
            <person name="Choi D."/>
        </authorList>
    </citation>
    <scope>NUCLEOTIDE SEQUENCE [LARGE SCALE GENOMIC DNA]</scope>
    <source>
        <strain evidence="2">cv. PBC81</strain>
    </source>
</reference>
<sequence length="219" mass="25151">METGSLEVEFEAGDDDDQVPANDMGLGRYRWGLRNVVAVKAEVALFIYEDLLKYQRRTGSQARTSGRMLGLLRWKREPKGRHYGPTTRKAKLCRLGQFAYRMPMTIFHKICKGEREARLSKLYKAYHYISRWRRKLEELPFIHYSAKVPGLRVSLCFLKNPAPIGIRPGRPFLSAGASWVLSRSPIRCLDVSYTPRGAKRAYGLALPFDLFSHVTRNAQ</sequence>
<reference evidence="1 2" key="1">
    <citation type="journal article" date="2017" name="Genome Biol.">
        <title>New reference genome sequences of hot pepper reveal the massive evolution of plant disease-resistance genes by retroduplication.</title>
        <authorList>
            <person name="Kim S."/>
            <person name="Park J."/>
            <person name="Yeom S.I."/>
            <person name="Kim Y.M."/>
            <person name="Seo E."/>
            <person name="Kim K.T."/>
            <person name="Kim M.S."/>
            <person name="Lee J.M."/>
            <person name="Cheong K."/>
            <person name="Shin H.S."/>
            <person name="Kim S.B."/>
            <person name="Han K."/>
            <person name="Lee J."/>
            <person name="Park M."/>
            <person name="Lee H.A."/>
            <person name="Lee H.Y."/>
            <person name="Lee Y."/>
            <person name="Oh S."/>
            <person name="Lee J.H."/>
            <person name="Choi E."/>
            <person name="Choi E."/>
            <person name="Lee S.E."/>
            <person name="Jeon J."/>
            <person name="Kim H."/>
            <person name="Choi G."/>
            <person name="Song H."/>
            <person name="Lee J."/>
            <person name="Lee S.C."/>
            <person name="Kwon J.K."/>
            <person name="Lee H.Y."/>
            <person name="Koo N."/>
            <person name="Hong Y."/>
            <person name="Kim R.W."/>
            <person name="Kang W.H."/>
            <person name="Huh J.H."/>
            <person name="Kang B.C."/>
            <person name="Yang T.J."/>
            <person name="Lee Y.H."/>
            <person name="Bennetzen J.L."/>
            <person name="Choi D."/>
        </authorList>
    </citation>
    <scope>NUCLEOTIDE SEQUENCE [LARGE SCALE GENOMIC DNA]</scope>
    <source>
        <strain evidence="2">cv. PBC81</strain>
    </source>
</reference>
<evidence type="ECO:0000313" key="2">
    <source>
        <dbReference type="Proteomes" id="UP000224567"/>
    </source>
</evidence>
<comment type="caution">
    <text evidence="1">The sequence shown here is derived from an EMBL/GenBank/DDBJ whole genome shotgun (WGS) entry which is preliminary data.</text>
</comment>
<protein>
    <submittedName>
        <fullName evidence="1">Uncharacterized protein</fullName>
    </submittedName>
</protein>
<dbReference type="Proteomes" id="UP000224567">
    <property type="component" value="Unassembled WGS sequence"/>
</dbReference>
<gene>
    <name evidence="1" type="ORF">CQW23_24273</name>
</gene>
<dbReference type="AlphaFoldDB" id="A0A2G2VUF2"/>
<keyword evidence="2" id="KW-1185">Reference proteome</keyword>
<organism evidence="1 2">
    <name type="scientific">Capsicum baccatum</name>
    <name type="common">Peruvian pepper</name>
    <dbReference type="NCBI Taxonomy" id="33114"/>
    <lineage>
        <taxon>Eukaryota</taxon>
        <taxon>Viridiplantae</taxon>
        <taxon>Streptophyta</taxon>
        <taxon>Embryophyta</taxon>
        <taxon>Tracheophyta</taxon>
        <taxon>Spermatophyta</taxon>
        <taxon>Magnoliopsida</taxon>
        <taxon>eudicotyledons</taxon>
        <taxon>Gunneridae</taxon>
        <taxon>Pentapetalae</taxon>
        <taxon>asterids</taxon>
        <taxon>lamiids</taxon>
        <taxon>Solanales</taxon>
        <taxon>Solanaceae</taxon>
        <taxon>Solanoideae</taxon>
        <taxon>Capsiceae</taxon>
        <taxon>Capsicum</taxon>
    </lineage>
</organism>
<dbReference type="OrthoDB" id="1505912at2759"/>